<evidence type="ECO:0000313" key="2">
    <source>
        <dbReference type="Proteomes" id="UP000267086"/>
    </source>
</evidence>
<evidence type="ECO:0000313" key="1">
    <source>
        <dbReference type="EMBL" id="RKV28785.1"/>
    </source>
</evidence>
<name>A0A496GYL4_HELPX</name>
<dbReference type="Proteomes" id="UP000267086">
    <property type="component" value="Unassembled WGS sequence"/>
</dbReference>
<protein>
    <submittedName>
        <fullName evidence="1">Uncharacterized protein</fullName>
    </submittedName>
</protein>
<sequence>MWIKCAKSWAWLKSRVLMKRLAIALALVLGVAWGKSLPKWARDCSKGVQIEKTQTKDEKFLVCGMSDILLSDDMDYSLSSARQNALEKVMEAFKGDKIEIKASELKATFIDTDKVYVLLRITKKHVALMNE</sequence>
<gene>
    <name evidence="1" type="ORF">DD751_07265</name>
</gene>
<dbReference type="EMBL" id="QEGO01000025">
    <property type="protein sequence ID" value="RKV28785.1"/>
    <property type="molecule type" value="Genomic_DNA"/>
</dbReference>
<accession>A0A496GYL4</accession>
<organism evidence="1 2">
    <name type="scientific">Helicobacter pylori</name>
    <name type="common">Campylobacter pylori</name>
    <dbReference type="NCBI Taxonomy" id="210"/>
    <lineage>
        <taxon>Bacteria</taxon>
        <taxon>Pseudomonadati</taxon>
        <taxon>Campylobacterota</taxon>
        <taxon>Epsilonproteobacteria</taxon>
        <taxon>Campylobacterales</taxon>
        <taxon>Helicobacteraceae</taxon>
        <taxon>Helicobacter</taxon>
    </lineage>
</organism>
<reference evidence="1 2" key="1">
    <citation type="submission" date="2018-04" db="EMBL/GenBank/DDBJ databases">
        <title>Complete genome sequences of Helicobacter pylori.</title>
        <authorList>
            <person name="Palau M."/>
            <person name="Minana-Galbis D."/>
        </authorList>
    </citation>
    <scope>NUCLEOTIDE SEQUENCE [LARGE SCALE GENOMIC DNA]</scope>
    <source>
        <strain evidence="1 2">B712A</strain>
    </source>
</reference>
<proteinExistence type="predicted"/>
<dbReference type="AlphaFoldDB" id="A0A496GYL4"/>
<comment type="caution">
    <text evidence="1">The sequence shown here is derived from an EMBL/GenBank/DDBJ whole genome shotgun (WGS) entry which is preliminary data.</text>
</comment>